<dbReference type="PROSITE" id="PS50141">
    <property type="entry name" value="A_DEAMIN_EDITASE"/>
    <property type="match status" value="1"/>
</dbReference>
<accession>A0A5E8AWD1</accession>
<dbReference type="GO" id="GO:0002100">
    <property type="term" value="P:tRNA wobble adenosine to inosine editing"/>
    <property type="evidence" value="ECO:0007669"/>
    <property type="project" value="InterPro"/>
</dbReference>
<dbReference type="OrthoDB" id="10268011at2759"/>
<dbReference type="Pfam" id="PF02137">
    <property type="entry name" value="A_deamin"/>
    <property type="match status" value="1"/>
</dbReference>
<protein>
    <recommendedName>
        <fullName evidence="1">A to I editase domain-containing protein</fullName>
    </recommendedName>
</protein>
<dbReference type="InterPro" id="IPR002466">
    <property type="entry name" value="A_deamin"/>
</dbReference>
<evidence type="ECO:0000313" key="2">
    <source>
        <dbReference type="EMBL" id="VVT43473.1"/>
    </source>
</evidence>
<gene>
    <name evidence="2" type="ORF">SAPINGB_P000001</name>
</gene>
<evidence type="ECO:0000259" key="1">
    <source>
        <dbReference type="PROSITE" id="PS50141"/>
    </source>
</evidence>
<keyword evidence="3" id="KW-1185">Reference proteome</keyword>
<name>A0A5E8AWD1_9ASCO</name>
<dbReference type="Proteomes" id="UP000398389">
    <property type="component" value="Unassembled WGS sequence"/>
</dbReference>
<dbReference type="PANTHER" id="PTHR47803:SF1">
    <property type="entry name" value="TRNA-SPECIFIC ADENOSINE DEAMINASE 1"/>
    <property type="match status" value="1"/>
</dbReference>
<dbReference type="GeneID" id="43578826"/>
<dbReference type="SMART" id="SM00552">
    <property type="entry name" value="ADEAMc"/>
    <property type="match status" value="1"/>
</dbReference>
<dbReference type="EMBL" id="CABVLU010000001">
    <property type="protein sequence ID" value="VVT43473.1"/>
    <property type="molecule type" value="Genomic_DNA"/>
</dbReference>
<dbReference type="AlphaFoldDB" id="A0A5E8AWD1"/>
<organism evidence="2 3">
    <name type="scientific">Magnusiomyces paraingens</name>
    <dbReference type="NCBI Taxonomy" id="2606893"/>
    <lineage>
        <taxon>Eukaryota</taxon>
        <taxon>Fungi</taxon>
        <taxon>Dikarya</taxon>
        <taxon>Ascomycota</taxon>
        <taxon>Saccharomycotina</taxon>
        <taxon>Dipodascomycetes</taxon>
        <taxon>Dipodascales</taxon>
        <taxon>Dipodascaceae</taxon>
        <taxon>Magnusiomyces</taxon>
    </lineage>
</organism>
<dbReference type="RefSeq" id="XP_031850617.1">
    <property type="nucleotide sequence ID" value="XM_031994726.1"/>
</dbReference>
<proteinExistence type="predicted"/>
<dbReference type="InterPro" id="IPR042935">
    <property type="entry name" value="Tad1"/>
</dbReference>
<dbReference type="PANTHER" id="PTHR47803">
    <property type="entry name" value="TRNA-SPECIFIC ADENOSINE DEAMINASE 1"/>
    <property type="match status" value="1"/>
</dbReference>
<evidence type="ECO:0000313" key="3">
    <source>
        <dbReference type="Proteomes" id="UP000398389"/>
    </source>
</evidence>
<dbReference type="GO" id="GO:0003723">
    <property type="term" value="F:RNA binding"/>
    <property type="evidence" value="ECO:0007669"/>
    <property type="project" value="InterPro"/>
</dbReference>
<sequence length="383" mass="42655">MVLADRVAQCVIETFLKLPPKGKPVKSSNRPSEWTILAGIVLESAQGMECVALATGLKASPDAIVKISNGNILHDSHAEILAIRTFNHFLLNEISQLPTHHSKYIQAIENPASSYLFEGFSNVKIHMYISAAPCGDASLSLLSDLNQDERWTDPIEPVVPGGPLRGREHFFHTGYVRTKPGRRDSPITLSKSCSDKLAMKIATSLLLGPTSTIISPKNFYLSSLTIPESEYRTSDINRAFGPQGRLKGLQTQAPIHGTYSPHFFTVFPTKITFPFQKSKESKPCSQSLIYFLNAQEDKSGTFKKSSEVLFSGVKIGNKILSGNGTSRISRRGIFSDVVKYIPQHQNTSYLDFKNLNDDRRKMKQEVYKILNNWTPTSDDDFKL</sequence>
<reference evidence="2 3" key="1">
    <citation type="submission" date="2019-09" db="EMBL/GenBank/DDBJ databases">
        <authorList>
            <person name="Brejova B."/>
        </authorList>
    </citation>
    <scope>NUCLEOTIDE SEQUENCE [LARGE SCALE GENOMIC DNA]</scope>
</reference>
<dbReference type="GO" id="GO:0043829">
    <property type="term" value="F:tRNA-specific adenosine-37 deaminase activity"/>
    <property type="evidence" value="ECO:0007669"/>
    <property type="project" value="TreeGrafter"/>
</dbReference>
<feature type="domain" description="A to I editase" evidence="1">
    <location>
        <begin position="52"/>
        <end position="240"/>
    </location>
</feature>